<dbReference type="PANTHER" id="PTHR11931">
    <property type="entry name" value="PHOSPHOGLYCERATE MUTASE"/>
    <property type="match status" value="1"/>
</dbReference>
<dbReference type="Gene3D" id="3.40.50.1240">
    <property type="entry name" value="Phosphoglycerate mutase-like"/>
    <property type="match status" value="1"/>
</dbReference>
<dbReference type="SUPFAM" id="SSF53254">
    <property type="entry name" value="Phosphoglycerate mutase-like"/>
    <property type="match status" value="1"/>
</dbReference>
<dbReference type="InterPro" id="IPR029033">
    <property type="entry name" value="His_PPase_superfam"/>
</dbReference>
<keyword evidence="4" id="KW-0413">Isomerase</keyword>
<organism evidence="6 7">
    <name type="scientific">Rugosimonospora acidiphila</name>
    <dbReference type="NCBI Taxonomy" id="556531"/>
    <lineage>
        <taxon>Bacteria</taxon>
        <taxon>Bacillati</taxon>
        <taxon>Actinomycetota</taxon>
        <taxon>Actinomycetes</taxon>
        <taxon>Micromonosporales</taxon>
        <taxon>Micromonosporaceae</taxon>
        <taxon>Rugosimonospora</taxon>
    </lineage>
</organism>
<dbReference type="EC" id="5.4.2.11" evidence="2"/>
<evidence type="ECO:0000256" key="1">
    <source>
        <dbReference type="ARBA" id="ARBA00006717"/>
    </source>
</evidence>
<keyword evidence="7" id="KW-1185">Reference proteome</keyword>
<comment type="caution">
    <text evidence="6">The sequence shown here is derived from an EMBL/GenBank/DDBJ whole genome shotgun (WGS) entry which is preliminary data.</text>
</comment>
<evidence type="ECO:0000313" key="6">
    <source>
        <dbReference type="EMBL" id="GAA5192904.1"/>
    </source>
</evidence>
<dbReference type="RefSeq" id="WP_345634126.1">
    <property type="nucleotide sequence ID" value="NZ_BAABJQ010000018.1"/>
</dbReference>
<sequence length="255" mass="27885">MTEFAELIAVRHGESTSNAEFAAAEEAARLPVGIRGPDADIPLSELGHRQAAALGRRLAALPPERVPELVLCSPYLRARQTYEVAAAAAGPNAQAWTLRLDRRLGDRVMGELQLMTKQQIAERYPEEAARRSADGEFVYRPPGGESFGDIADRLADLLDEVRGAHGGRRAMVVAHDAVVLMLRRIVEGLSWNEIEDIARDGLAANASVTRWVNVDGRLVLAEYNSTAHLRDLPPVAPSADPWVTPREPRSPQPPR</sequence>
<protein>
    <recommendedName>
        <fullName evidence="2">phosphoglycerate mutase (2,3-diphosphoglycerate-dependent)</fullName>
        <ecNumber evidence="2">5.4.2.11</ecNumber>
    </recommendedName>
</protein>
<dbReference type="CDD" id="cd07067">
    <property type="entry name" value="HP_PGM_like"/>
    <property type="match status" value="1"/>
</dbReference>
<evidence type="ECO:0000256" key="4">
    <source>
        <dbReference type="ARBA" id="ARBA00023235"/>
    </source>
</evidence>
<proteinExistence type="inferred from homology"/>
<gene>
    <name evidence="6" type="ORF">GCM10023322_53510</name>
</gene>
<keyword evidence="3" id="KW-0324">Glycolysis</keyword>
<evidence type="ECO:0000256" key="5">
    <source>
        <dbReference type="SAM" id="MobiDB-lite"/>
    </source>
</evidence>
<dbReference type="InterPro" id="IPR013078">
    <property type="entry name" value="His_Pase_superF_clade-1"/>
</dbReference>
<accession>A0ABP9SBU6</accession>
<evidence type="ECO:0000313" key="7">
    <source>
        <dbReference type="Proteomes" id="UP001501570"/>
    </source>
</evidence>
<dbReference type="Proteomes" id="UP001501570">
    <property type="component" value="Unassembled WGS sequence"/>
</dbReference>
<feature type="region of interest" description="Disordered" evidence="5">
    <location>
        <begin position="230"/>
        <end position="255"/>
    </location>
</feature>
<evidence type="ECO:0000256" key="2">
    <source>
        <dbReference type="ARBA" id="ARBA00012028"/>
    </source>
</evidence>
<dbReference type="Pfam" id="PF00300">
    <property type="entry name" value="His_Phos_1"/>
    <property type="match status" value="1"/>
</dbReference>
<dbReference type="InterPro" id="IPR005952">
    <property type="entry name" value="Phosphogly_mut1"/>
</dbReference>
<reference evidence="7" key="1">
    <citation type="journal article" date="2019" name="Int. J. Syst. Evol. Microbiol.">
        <title>The Global Catalogue of Microorganisms (GCM) 10K type strain sequencing project: providing services to taxonomists for standard genome sequencing and annotation.</title>
        <authorList>
            <consortium name="The Broad Institute Genomics Platform"/>
            <consortium name="The Broad Institute Genome Sequencing Center for Infectious Disease"/>
            <person name="Wu L."/>
            <person name="Ma J."/>
        </authorList>
    </citation>
    <scope>NUCLEOTIDE SEQUENCE [LARGE SCALE GENOMIC DNA]</scope>
    <source>
        <strain evidence="7">JCM 18304</strain>
    </source>
</reference>
<name>A0ABP9SBU6_9ACTN</name>
<dbReference type="SMART" id="SM00855">
    <property type="entry name" value="PGAM"/>
    <property type="match status" value="1"/>
</dbReference>
<comment type="similarity">
    <text evidence="1">Belongs to the phosphoglycerate mutase family. BPG-dependent PGAM subfamily.</text>
</comment>
<evidence type="ECO:0000256" key="3">
    <source>
        <dbReference type="ARBA" id="ARBA00023152"/>
    </source>
</evidence>
<dbReference type="EMBL" id="BAABJQ010000018">
    <property type="protein sequence ID" value="GAA5192904.1"/>
    <property type="molecule type" value="Genomic_DNA"/>
</dbReference>